<protein>
    <recommendedName>
        <fullName evidence="1">chitinase</fullName>
        <ecNumber evidence="1">3.2.1.14</ecNumber>
    </recommendedName>
</protein>
<dbReference type="GO" id="GO:0005975">
    <property type="term" value="P:carbohydrate metabolic process"/>
    <property type="evidence" value="ECO:0007669"/>
    <property type="project" value="InterPro"/>
</dbReference>
<dbReference type="Pfam" id="PF00704">
    <property type="entry name" value="Glyco_hydro_18"/>
    <property type="match status" value="1"/>
</dbReference>
<comment type="similarity">
    <text evidence="5">Belongs to the glycosyl hydrolase 18 family.</text>
</comment>
<dbReference type="InterPro" id="IPR011583">
    <property type="entry name" value="Chitinase_II/V-like_cat"/>
</dbReference>
<dbReference type="PANTHER" id="PTHR45708:SF49">
    <property type="entry name" value="ENDOCHITINASE"/>
    <property type="match status" value="1"/>
</dbReference>
<dbReference type="InterPro" id="IPR050542">
    <property type="entry name" value="Glycosyl_Hydrlase18_Chitinase"/>
</dbReference>
<dbReference type="AlphaFoldDB" id="A0A5B8M4X2"/>
<proteinExistence type="inferred from homology"/>
<dbReference type="InterPro" id="IPR001223">
    <property type="entry name" value="Glyco_hydro18_cat"/>
</dbReference>
<dbReference type="PROSITE" id="PS51910">
    <property type="entry name" value="GH18_2"/>
    <property type="match status" value="1"/>
</dbReference>
<evidence type="ECO:0000256" key="3">
    <source>
        <dbReference type="ARBA" id="ARBA00023295"/>
    </source>
</evidence>
<evidence type="ECO:0000259" key="7">
    <source>
        <dbReference type="PROSITE" id="PS51910"/>
    </source>
</evidence>
<dbReference type="PROSITE" id="PS51257">
    <property type="entry name" value="PROKAR_LIPOPROTEIN"/>
    <property type="match status" value="1"/>
</dbReference>
<dbReference type="GO" id="GO:0008061">
    <property type="term" value="F:chitin binding"/>
    <property type="evidence" value="ECO:0007669"/>
    <property type="project" value="InterPro"/>
</dbReference>
<reference evidence="8 9" key="1">
    <citation type="submission" date="2019-07" db="EMBL/GenBank/DDBJ databases">
        <title>Full genome sequence of Humibacter sp. WJ7-1.</title>
        <authorList>
            <person name="Im W.-T."/>
        </authorList>
    </citation>
    <scope>NUCLEOTIDE SEQUENCE [LARGE SCALE GENOMIC DNA]</scope>
    <source>
        <strain evidence="8 9">WJ7-1</strain>
    </source>
</reference>
<dbReference type="PROSITE" id="PS01095">
    <property type="entry name" value="GH18_1"/>
    <property type="match status" value="1"/>
</dbReference>
<keyword evidence="2 4" id="KW-0378">Hydrolase</keyword>
<keyword evidence="3 4" id="KW-0326">Glycosidase</keyword>
<dbReference type="EMBL" id="CP042305">
    <property type="protein sequence ID" value="QDZ14865.1"/>
    <property type="molecule type" value="Genomic_DNA"/>
</dbReference>
<evidence type="ECO:0000256" key="2">
    <source>
        <dbReference type="ARBA" id="ARBA00022801"/>
    </source>
</evidence>
<feature type="chain" id="PRO_5038809743" description="chitinase" evidence="6">
    <location>
        <begin position="23"/>
        <end position="351"/>
    </location>
</feature>
<dbReference type="GO" id="GO:0008843">
    <property type="term" value="F:endochitinase activity"/>
    <property type="evidence" value="ECO:0007669"/>
    <property type="project" value="UniProtKB-EC"/>
</dbReference>
<dbReference type="SMART" id="SM00636">
    <property type="entry name" value="Glyco_18"/>
    <property type="match status" value="1"/>
</dbReference>
<dbReference type="Proteomes" id="UP000320216">
    <property type="component" value="Chromosome"/>
</dbReference>
<dbReference type="Gene3D" id="3.20.20.80">
    <property type="entry name" value="Glycosidases"/>
    <property type="match status" value="1"/>
</dbReference>
<evidence type="ECO:0000256" key="6">
    <source>
        <dbReference type="SAM" id="SignalP"/>
    </source>
</evidence>
<name>A0A5B8M4X2_9MICO</name>
<dbReference type="RefSeq" id="WP_146320154.1">
    <property type="nucleotide sequence ID" value="NZ_CP042305.1"/>
</dbReference>
<feature type="signal peptide" evidence="6">
    <location>
        <begin position="1"/>
        <end position="22"/>
    </location>
</feature>
<dbReference type="InterPro" id="IPR017853">
    <property type="entry name" value="GH"/>
</dbReference>
<evidence type="ECO:0000256" key="5">
    <source>
        <dbReference type="RuleBase" id="RU004453"/>
    </source>
</evidence>
<dbReference type="SUPFAM" id="SSF51445">
    <property type="entry name" value="(Trans)glycosidases"/>
    <property type="match status" value="1"/>
</dbReference>
<dbReference type="PANTHER" id="PTHR45708">
    <property type="entry name" value="ENDOCHITINASE"/>
    <property type="match status" value="1"/>
</dbReference>
<organism evidence="8 9">
    <name type="scientific">Humibacter ginsenosidimutans</name>
    <dbReference type="NCBI Taxonomy" id="2599293"/>
    <lineage>
        <taxon>Bacteria</taxon>
        <taxon>Bacillati</taxon>
        <taxon>Actinomycetota</taxon>
        <taxon>Actinomycetes</taxon>
        <taxon>Micrococcales</taxon>
        <taxon>Microbacteriaceae</taxon>
        <taxon>Humibacter</taxon>
    </lineage>
</organism>
<keyword evidence="9" id="KW-1185">Reference proteome</keyword>
<sequence length="351" mass="36037">MRPFRSLAVAAVVIAAAGILTACTSPGAETAAHTASAAPDPLPSAPHLTGAAAALPKHVLTGYWQDFQNNAEPLKLAQVPRAYDLVAVAFASADPATPGAVTFAIDADLARAVGGYTDADFIADVATLHARGQHVILSVGGELGNVAVTDDASAAAFASSVEALMTKYGFDGVDIDLENGIDPVHLAKAITAIAAARPGAIITMAPQTADMADAAAPYLQLALAVRDVLTIVNTQYYNSGSMVGCGNGVYEAGTIDFATAQTCAQVRAGLAPQQLGIGFPAMHASADNGYLDPGKVDRALTCLTEGTGCGNYVPSTRYRGLRGAMTWSINWDASNDYAFARSVSKQLHALD</sequence>
<accession>A0A5B8M4X2</accession>
<evidence type="ECO:0000256" key="4">
    <source>
        <dbReference type="RuleBase" id="RU000489"/>
    </source>
</evidence>
<gene>
    <name evidence="8" type="ORF">FPZ11_08930</name>
</gene>
<evidence type="ECO:0000256" key="1">
    <source>
        <dbReference type="ARBA" id="ARBA00012729"/>
    </source>
</evidence>
<evidence type="ECO:0000313" key="9">
    <source>
        <dbReference type="Proteomes" id="UP000320216"/>
    </source>
</evidence>
<dbReference type="OrthoDB" id="99456at2"/>
<feature type="domain" description="GH18" evidence="7">
    <location>
        <begin position="58"/>
        <end position="350"/>
    </location>
</feature>
<evidence type="ECO:0000313" key="8">
    <source>
        <dbReference type="EMBL" id="QDZ14865.1"/>
    </source>
</evidence>
<dbReference type="EC" id="3.2.1.14" evidence="1"/>
<keyword evidence="6" id="KW-0732">Signal</keyword>
<dbReference type="InterPro" id="IPR001579">
    <property type="entry name" value="Glyco_hydro_18_chit_AS"/>
</dbReference>
<dbReference type="KEGG" id="huw:FPZ11_08930"/>